<sequence length="126" mass="14128">MDRTRAASRDPVQALPMKIPDLAFTVTDWSTVPAKTYPGETGEAIWRTFEIGDLRVRLVEYSPGYLADHWCERGHVLFVLEGELTSELQDGRRFVLTPGMSYQVSDSGDAPHRSVTEKGAKIFIVD</sequence>
<reference evidence="1 2" key="1">
    <citation type="submission" date="2021-08" db="EMBL/GenBank/DDBJ databases">
        <authorList>
            <person name="Tuo L."/>
        </authorList>
    </citation>
    <scope>NUCLEOTIDE SEQUENCE [LARGE SCALE GENOMIC DNA]</scope>
    <source>
        <strain evidence="1 2">JCM 31229</strain>
    </source>
</reference>
<keyword evidence="2" id="KW-1185">Reference proteome</keyword>
<accession>A0ABS7PPD0</accession>
<proteinExistence type="predicted"/>
<dbReference type="InterPro" id="IPR014710">
    <property type="entry name" value="RmlC-like_jellyroll"/>
</dbReference>
<dbReference type="Gene3D" id="2.60.120.10">
    <property type="entry name" value="Jelly Rolls"/>
    <property type="match status" value="1"/>
</dbReference>
<organism evidence="1 2">
    <name type="scientific">Sphingomonas colocasiae</name>
    <dbReference type="NCBI Taxonomy" id="1848973"/>
    <lineage>
        <taxon>Bacteria</taxon>
        <taxon>Pseudomonadati</taxon>
        <taxon>Pseudomonadota</taxon>
        <taxon>Alphaproteobacteria</taxon>
        <taxon>Sphingomonadales</taxon>
        <taxon>Sphingomonadaceae</taxon>
        <taxon>Sphingomonas</taxon>
    </lineage>
</organism>
<dbReference type="RefSeq" id="WP_222990093.1">
    <property type="nucleotide sequence ID" value="NZ_JAINVV010000004.1"/>
</dbReference>
<evidence type="ECO:0000313" key="2">
    <source>
        <dbReference type="Proteomes" id="UP000706039"/>
    </source>
</evidence>
<dbReference type="SUPFAM" id="SSF51182">
    <property type="entry name" value="RmlC-like cupins"/>
    <property type="match status" value="1"/>
</dbReference>
<name>A0ABS7PPD0_9SPHN</name>
<comment type="caution">
    <text evidence="1">The sequence shown here is derived from an EMBL/GenBank/DDBJ whole genome shotgun (WGS) entry which is preliminary data.</text>
</comment>
<protein>
    <submittedName>
        <fullName evidence="1">DHCW motif cupin fold protein</fullName>
    </submittedName>
</protein>
<dbReference type="InterPro" id="IPR047713">
    <property type="entry name" value="DHCW_cupin"/>
</dbReference>
<evidence type="ECO:0000313" key="1">
    <source>
        <dbReference type="EMBL" id="MBY8823066.1"/>
    </source>
</evidence>
<dbReference type="InterPro" id="IPR011051">
    <property type="entry name" value="RmlC_Cupin_sf"/>
</dbReference>
<dbReference type="EMBL" id="JAINVV010000004">
    <property type="protein sequence ID" value="MBY8823066.1"/>
    <property type="molecule type" value="Genomic_DNA"/>
</dbReference>
<dbReference type="NCBIfam" id="NF038084">
    <property type="entry name" value="DHCW_cupin"/>
    <property type="match status" value="1"/>
</dbReference>
<dbReference type="Proteomes" id="UP000706039">
    <property type="component" value="Unassembled WGS sequence"/>
</dbReference>
<gene>
    <name evidence="1" type="ORF">K7G82_12240</name>
</gene>